<proteinExistence type="predicted"/>
<dbReference type="Proteomes" id="UP001056120">
    <property type="component" value="Linkage Group LG26"/>
</dbReference>
<comment type="caution">
    <text evidence="1">The sequence shown here is derived from an EMBL/GenBank/DDBJ whole genome shotgun (WGS) entry which is preliminary data.</text>
</comment>
<reference evidence="1 2" key="2">
    <citation type="journal article" date="2022" name="Mol. Ecol. Resour.">
        <title>The genomes of chicory, endive, great burdock and yacon provide insights into Asteraceae paleo-polyploidization history and plant inulin production.</title>
        <authorList>
            <person name="Fan W."/>
            <person name="Wang S."/>
            <person name="Wang H."/>
            <person name="Wang A."/>
            <person name="Jiang F."/>
            <person name="Liu H."/>
            <person name="Zhao H."/>
            <person name="Xu D."/>
            <person name="Zhang Y."/>
        </authorList>
    </citation>
    <scope>NUCLEOTIDE SEQUENCE [LARGE SCALE GENOMIC DNA]</scope>
    <source>
        <strain evidence="2">cv. Yunnan</strain>
        <tissue evidence="1">Leaves</tissue>
    </source>
</reference>
<evidence type="ECO:0000313" key="2">
    <source>
        <dbReference type="Proteomes" id="UP001056120"/>
    </source>
</evidence>
<accession>A0ACB8ZBU7</accession>
<gene>
    <name evidence="1" type="ORF">L1987_78138</name>
</gene>
<reference evidence="2" key="1">
    <citation type="journal article" date="2022" name="Mol. Ecol. Resour.">
        <title>The genomes of chicory, endive, great burdock and yacon provide insights into Asteraceae palaeo-polyploidization history and plant inulin production.</title>
        <authorList>
            <person name="Fan W."/>
            <person name="Wang S."/>
            <person name="Wang H."/>
            <person name="Wang A."/>
            <person name="Jiang F."/>
            <person name="Liu H."/>
            <person name="Zhao H."/>
            <person name="Xu D."/>
            <person name="Zhang Y."/>
        </authorList>
    </citation>
    <scope>NUCLEOTIDE SEQUENCE [LARGE SCALE GENOMIC DNA]</scope>
    <source>
        <strain evidence="2">cv. Yunnan</strain>
    </source>
</reference>
<evidence type="ECO:0000313" key="1">
    <source>
        <dbReference type="EMBL" id="KAI3695150.1"/>
    </source>
</evidence>
<dbReference type="EMBL" id="CM042043">
    <property type="protein sequence ID" value="KAI3695150.1"/>
    <property type="molecule type" value="Genomic_DNA"/>
</dbReference>
<protein>
    <submittedName>
        <fullName evidence="1">Uncharacterized protein</fullName>
    </submittedName>
</protein>
<sequence length="255" mass="26162">MAGTTAVLILCISAVAINVHMVESAHHTGAPAPAPVSYCSTALLNMADCVPYVTAGSTVKKPEGSCCSGLKTVMRTDGQCLFEALKNSVELGLSLNMTRAIALPSACNISSVSYCGSKLIYCLPYVTAGAVKKPEGTCCSGLKLALKTDGQCFCEALKNSAQLGLLLNMTTALALPSSCHINAPSASDCGIHLGTATAPVPAPMTVDEAPTKAGSNSSMAIPPTHASQNSGSSGLPMSIVLVFLSMLLSIYFYSY</sequence>
<keyword evidence="2" id="KW-1185">Reference proteome</keyword>
<organism evidence="1 2">
    <name type="scientific">Smallanthus sonchifolius</name>
    <dbReference type="NCBI Taxonomy" id="185202"/>
    <lineage>
        <taxon>Eukaryota</taxon>
        <taxon>Viridiplantae</taxon>
        <taxon>Streptophyta</taxon>
        <taxon>Embryophyta</taxon>
        <taxon>Tracheophyta</taxon>
        <taxon>Spermatophyta</taxon>
        <taxon>Magnoliopsida</taxon>
        <taxon>eudicotyledons</taxon>
        <taxon>Gunneridae</taxon>
        <taxon>Pentapetalae</taxon>
        <taxon>asterids</taxon>
        <taxon>campanulids</taxon>
        <taxon>Asterales</taxon>
        <taxon>Asteraceae</taxon>
        <taxon>Asteroideae</taxon>
        <taxon>Heliantheae alliance</taxon>
        <taxon>Millerieae</taxon>
        <taxon>Smallanthus</taxon>
    </lineage>
</organism>
<name>A0ACB8ZBU7_9ASTR</name>